<dbReference type="InterPro" id="IPR000873">
    <property type="entry name" value="AMP-dep_synth/lig_dom"/>
</dbReference>
<dbReference type="RefSeq" id="WP_253671180.1">
    <property type="nucleotide sequence ID" value="NZ_JAMTCP010000025.1"/>
</dbReference>
<proteinExistence type="inferred from homology"/>
<accession>A0ABT1HXU5</accession>
<comment type="caution">
    <text evidence="5">The sequence shown here is derived from an EMBL/GenBank/DDBJ whole genome shotgun (WGS) entry which is preliminary data.</text>
</comment>
<dbReference type="Gene3D" id="3.40.50.12780">
    <property type="entry name" value="N-terminal domain of ligase-like"/>
    <property type="match status" value="1"/>
</dbReference>
<name>A0ABT1HXU5_STRSD</name>
<keyword evidence="2 5" id="KW-0436">Ligase</keyword>
<reference evidence="5 6" key="1">
    <citation type="submission" date="2022-06" db="EMBL/GenBank/DDBJ databases">
        <title>Genomic Encyclopedia of Archaeal and Bacterial Type Strains, Phase II (KMG-II): from individual species to whole genera.</title>
        <authorList>
            <person name="Goeker M."/>
        </authorList>
    </citation>
    <scope>NUCLEOTIDE SEQUENCE [LARGE SCALE GENOMIC DNA]</scope>
    <source>
        <strain evidence="5 6">DSM 40477</strain>
    </source>
</reference>
<gene>
    <name evidence="5" type="ORF">LX15_004039</name>
</gene>
<evidence type="ECO:0000313" key="6">
    <source>
        <dbReference type="Proteomes" id="UP001205311"/>
    </source>
</evidence>
<dbReference type="InterPro" id="IPR025110">
    <property type="entry name" value="AMP-bd_C"/>
</dbReference>
<evidence type="ECO:0000256" key="1">
    <source>
        <dbReference type="ARBA" id="ARBA00006432"/>
    </source>
</evidence>
<dbReference type="PROSITE" id="PS00455">
    <property type="entry name" value="AMP_BINDING"/>
    <property type="match status" value="1"/>
</dbReference>
<dbReference type="Gene3D" id="3.30.300.30">
    <property type="match status" value="1"/>
</dbReference>
<evidence type="ECO:0000259" key="4">
    <source>
        <dbReference type="Pfam" id="PF13193"/>
    </source>
</evidence>
<dbReference type="EMBL" id="JAMTCP010000025">
    <property type="protein sequence ID" value="MCP2260326.1"/>
    <property type="molecule type" value="Genomic_DNA"/>
</dbReference>
<dbReference type="InterPro" id="IPR045851">
    <property type="entry name" value="AMP-bd_C_sf"/>
</dbReference>
<sequence>MPHRSPFPDVEIPDLPLHELVLAGAADRGDALALVDGAGPDGLRVTYAQLDTAVRRLAAGLAEWGLRKGDVLALFSPNTVAFPIVLYAASMCGATVTTVNSLYTVDEITAQLRDCGARVLVTVSPFLDRAAPAADAAGVDEVLVCDRAEGRRSILELMASTAPEPRVPIDPASDVVVLPYSSGTTGRAKGVMLTHRNIVANLVQTHSAVRLGPGETTVAVLPFFHMYGLTTLLNHPLHLGATVVVLPRFDLERFLAVIQEHRVTRASVAPPIVLALAKNPLVDRYDLSSLRTVLSAAAPLDQELAEAAARRVGCPVVQGYGMTELSPCSHVVPDHDEATPPGTVGKLVANTECRVVDPATGEDTDGVGELWIRGPQVMRGYLGRPEETDALVDRDGWLHTGDVGRVDDRGNFFVVDRLKELIKYKGYQVPPAELEAVLLSHPGIADAAVIGTAVDGEEVPKAFVVRSRDAADLDAGAVLAFVAERVAPHKKVRAVEFVDSIPKSAAGKILRRELRERERARTAG</sequence>
<dbReference type="InterPro" id="IPR020845">
    <property type="entry name" value="AMP-binding_CS"/>
</dbReference>
<dbReference type="SUPFAM" id="SSF56801">
    <property type="entry name" value="Acetyl-CoA synthetase-like"/>
    <property type="match status" value="1"/>
</dbReference>
<dbReference type="GO" id="GO:0016874">
    <property type="term" value="F:ligase activity"/>
    <property type="evidence" value="ECO:0007669"/>
    <property type="project" value="UniProtKB-KW"/>
</dbReference>
<evidence type="ECO:0000313" key="5">
    <source>
        <dbReference type="EMBL" id="MCP2260326.1"/>
    </source>
</evidence>
<organism evidence="5 6">
    <name type="scientific">Streptoalloteichus tenebrarius (strain ATCC 17920 / DSM 40477 / JCM 4838 / CBS 697.72 / NBRC 16177 / NCIMB 11028 / NRRL B-12390 / A12253. 1 / ISP 5477)</name>
    <name type="common">Streptomyces tenebrarius</name>
    <dbReference type="NCBI Taxonomy" id="1933"/>
    <lineage>
        <taxon>Bacteria</taxon>
        <taxon>Bacillati</taxon>
        <taxon>Actinomycetota</taxon>
        <taxon>Actinomycetes</taxon>
        <taxon>Pseudonocardiales</taxon>
        <taxon>Pseudonocardiaceae</taxon>
        <taxon>Streptoalloteichus</taxon>
    </lineage>
</organism>
<dbReference type="Proteomes" id="UP001205311">
    <property type="component" value="Unassembled WGS sequence"/>
</dbReference>
<comment type="similarity">
    <text evidence="1">Belongs to the ATP-dependent AMP-binding enzyme family.</text>
</comment>
<dbReference type="PANTHER" id="PTHR24096:SF149">
    <property type="entry name" value="AMP-BINDING DOMAIN-CONTAINING PROTEIN-RELATED"/>
    <property type="match status" value="1"/>
</dbReference>
<feature type="domain" description="AMP-dependent synthetase/ligase" evidence="3">
    <location>
        <begin position="25"/>
        <end position="382"/>
    </location>
</feature>
<protein>
    <submittedName>
        <fullName evidence="5">Acyl-CoA synthetase (AMP-forming)/AMP-acid ligase II</fullName>
    </submittedName>
</protein>
<evidence type="ECO:0000256" key="2">
    <source>
        <dbReference type="ARBA" id="ARBA00022598"/>
    </source>
</evidence>
<dbReference type="PANTHER" id="PTHR24096">
    <property type="entry name" value="LONG-CHAIN-FATTY-ACID--COA LIGASE"/>
    <property type="match status" value="1"/>
</dbReference>
<dbReference type="Pfam" id="PF00501">
    <property type="entry name" value="AMP-binding"/>
    <property type="match status" value="1"/>
</dbReference>
<keyword evidence="6" id="KW-1185">Reference proteome</keyword>
<feature type="domain" description="AMP-binding enzyme C-terminal" evidence="4">
    <location>
        <begin position="433"/>
        <end position="508"/>
    </location>
</feature>
<dbReference type="InterPro" id="IPR042099">
    <property type="entry name" value="ANL_N_sf"/>
</dbReference>
<evidence type="ECO:0000259" key="3">
    <source>
        <dbReference type="Pfam" id="PF00501"/>
    </source>
</evidence>
<dbReference type="Pfam" id="PF13193">
    <property type="entry name" value="AMP-binding_C"/>
    <property type="match status" value="1"/>
</dbReference>